<organism evidence="2 3">
    <name type="scientific">Malassezia cuniculi</name>
    <dbReference type="NCBI Taxonomy" id="948313"/>
    <lineage>
        <taxon>Eukaryota</taxon>
        <taxon>Fungi</taxon>
        <taxon>Dikarya</taxon>
        <taxon>Basidiomycota</taxon>
        <taxon>Ustilaginomycotina</taxon>
        <taxon>Malasseziomycetes</taxon>
        <taxon>Malasseziales</taxon>
        <taxon>Malasseziaceae</taxon>
        <taxon>Malassezia</taxon>
    </lineage>
</organism>
<dbReference type="Proteomes" id="UP001219933">
    <property type="component" value="Chromosome 4"/>
</dbReference>
<keyword evidence="1" id="KW-0812">Transmembrane</keyword>
<keyword evidence="1" id="KW-1133">Transmembrane helix</keyword>
<feature type="transmembrane region" description="Helical" evidence="1">
    <location>
        <begin position="44"/>
        <end position="65"/>
    </location>
</feature>
<proteinExistence type="predicted"/>
<evidence type="ECO:0000256" key="1">
    <source>
        <dbReference type="SAM" id="Phobius"/>
    </source>
</evidence>
<reference evidence="2" key="1">
    <citation type="submission" date="2023-03" db="EMBL/GenBank/DDBJ databases">
        <title>Mating type loci evolution in Malassezia.</title>
        <authorList>
            <person name="Coelho M.A."/>
        </authorList>
    </citation>
    <scope>NUCLEOTIDE SEQUENCE</scope>
    <source>
        <strain evidence="2">CBS 11721</strain>
    </source>
</reference>
<feature type="transmembrane region" description="Helical" evidence="1">
    <location>
        <begin position="106"/>
        <end position="131"/>
    </location>
</feature>
<gene>
    <name evidence="2" type="ORF">MCUN1_002854</name>
</gene>
<name>A0AAF0J790_9BASI</name>
<evidence type="ECO:0000313" key="3">
    <source>
        <dbReference type="Proteomes" id="UP001219933"/>
    </source>
</evidence>
<dbReference type="EMBL" id="CP119880">
    <property type="protein sequence ID" value="WFD35983.1"/>
    <property type="molecule type" value="Genomic_DNA"/>
</dbReference>
<feature type="transmembrane region" description="Helical" evidence="1">
    <location>
        <begin position="12"/>
        <end position="32"/>
    </location>
</feature>
<accession>A0AAF0J790</accession>
<keyword evidence="3" id="KW-1185">Reference proteome</keyword>
<dbReference type="AlphaFoldDB" id="A0AAF0J790"/>
<protein>
    <submittedName>
        <fullName evidence="2">Uncharacterized protein</fullName>
    </submittedName>
</protein>
<keyword evidence="1" id="KW-0472">Membrane</keyword>
<evidence type="ECO:0000313" key="2">
    <source>
        <dbReference type="EMBL" id="WFD35983.1"/>
    </source>
</evidence>
<sequence>MDTLPSGLKALVAVIAFVTLAWQLFGLFTVITDHTLLYRIYIRLNFLATVVLIVITLACTIAQAAQQSKAYDACMLQFEQPLDGYEVSLQEVQNTINNGREIACRIVTWVNIGVAFGLVALVGLMQLYLCYLQRVYGQRQRAAKDEAFRNDAYTFAPHAATGWETKQPLMNPSGNSKYETYGPA</sequence>